<evidence type="ECO:0000256" key="2">
    <source>
        <dbReference type="SAM" id="MobiDB-lite"/>
    </source>
</evidence>
<feature type="coiled-coil region" evidence="1">
    <location>
        <begin position="228"/>
        <end position="255"/>
    </location>
</feature>
<dbReference type="RefSeq" id="XP_044550754.1">
    <property type="nucleotide sequence ID" value="XM_044691932.1"/>
</dbReference>
<dbReference type="Proteomes" id="UP000816034">
    <property type="component" value="Unassembled WGS sequence"/>
</dbReference>
<dbReference type="EMBL" id="PYSW02000015">
    <property type="protein sequence ID" value="KAG2386762.1"/>
    <property type="molecule type" value="Genomic_DNA"/>
</dbReference>
<reference evidence="4" key="2">
    <citation type="submission" date="2020-04" db="EMBL/GenBank/DDBJ databases">
        <authorList>
            <person name="Liechti N."/>
            <person name="Schuerch N."/>
            <person name="Bruggmann R."/>
            <person name="Wittwer M."/>
        </authorList>
    </citation>
    <scope>NUCLEOTIDE SEQUENCE</scope>
    <source>
        <strain evidence="4">ATCC 30569</strain>
    </source>
</reference>
<name>A0AA88GTI5_NAELO</name>
<evidence type="ECO:0000313" key="3">
    <source>
        <dbReference type="EMBL" id="KAG2383526.1"/>
    </source>
</evidence>
<gene>
    <name evidence="4" type="ORF">C9374_002506</name>
    <name evidence="3" type="ORF">C9374_004197</name>
</gene>
<organism evidence="4 5">
    <name type="scientific">Naegleria lovaniensis</name>
    <name type="common">Amoeba</name>
    <dbReference type="NCBI Taxonomy" id="51637"/>
    <lineage>
        <taxon>Eukaryota</taxon>
        <taxon>Discoba</taxon>
        <taxon>Heterolobosea</taxon>
        <taxon>Tetramitia</taxon>
        <taxon>Eutetramitia</taxon>
        <taxon>Vahlkampfiidae</taxon>
        <taxon>Naegleria</taxon>
    </lineage>
</organism>
<evidence type="ECO:0000313" key="5">
    <source>
        <dbReference type="Proteomes" id="UP000816034"/>
    </source>
</evidence>
<reference evidence="4 5" key="1">
    <citation type="journal article" date="2018" name="BMC Genomics">
        <title>The genome of Naegleria lovaniensis, the basis for a comparative approach to unravel pathogenicity factors of the human pathogenic amoeba N. fowleri.</title>
        <authorList>
            <person name="Liechti N."/>
            <person name="Schurch N."/>
            <person name="Bruggmann R."/>
            <person name="Wittwer M."/>
        </authorList>
    </citation>
    <scope>NUCLEOTIDE SEQUENCE [LARGE SCALE GENOMIC DNA]</scope>
    <source>
        <strain evidence="4 5">ATCC 30569</strain>
    </source>
</reference>
<evidence type="ECO:0000256" key="1">
    <source>
        <dbReference type="SAM" id="Coils"/>
    </source>
</evidence>
<proteinExistence type="predicted"/>
<dbReference type="AlphaFoldDB" id="A0AA88GTI5"/>
<dbReference type="EMBL" id="PYSW02000020">
    <property type="protein sequence ID" value="KAG2383526.1"/>
    <property type="molecule type" value="Genomic_DNA"/>
</dbReference>
<evidence type="ECO:0000313" key="4">
    <source>
        <dbReference type="EMBL" id="KAG2386762.1"/>
    </source>
</evidence>
<sequence>MATQSQVAFVTDFGGLNVYPAIDNQIIYPTNTPQKQSTTFTQSNTSNTPMNNSQVPPFSNSQQSTFVYNFTPSTPNTTNNSYSCYCSGCHQKGHNRAKCTNPPCDGSCTKEDCSVKKKRKKEAATAQREENERKNKRRRTKAAQETTGLNGPQFLSAIVGQIKDHIQPKCNNQPPKRKISEISCDDVQSVAVSQSSSSTVDITDDFAEIEEMFEQQPSSPPPIPNLNNDVIAYELERLRKENAEMKQQIQALRESLDCVYSFINNAGKGFAVFADKFKTLKNPCNNQ</sequence>
<comment type="caution">
    <text evidence="4">The sequence shown here is derived from an EMBL/GenBank/DDBJ whole genome shotgun (WGS) entry which is preliminary data.</text>
</comment>
<accession>A0AA88GTI5</accession>
<feature type="compositionally biased region" description="Low complexity" evidence="2">
    <location>
        <begin position="36"/>
        <end position="48"/>
    </location>
</feature>
<feature type="compositionally biased region" description="Polar residues" evidence="2">
    <location>
        <begin position="49"/>
        <end position="58"/>
    </location>
</feature>
<protein>
    <submittedName>
        <fullName evidence="4">Uncharacterized protein</fullName>
    </submittedName>
</protein>
<feature type="region of interest" description="Disordered" evidence="2">
    <location>
        <begin position="34"/>
        <end position="58"/>
    </location>
</feature>
<feature type="region of interest" description="Disordered" evidence="2">
    <location>
        <begin position="119"/>
        <end position="151"/>
    </location>
</feature>
<keyword evidence="1" id="KW-0175">Coiled coil</keyword>
<keyword evidence="5" id="KW-1185">Reference proteome</keyword>
<dbReference type="GeneID" id="68094962"/>